<evidence type="ECO:0008006" key="3">
    <source>
        <dbReference type="Google" id="ProtNLM"/>
    </source>
</evidence>
<dbReference type="Gene3D" id="3.30.300.20">
    <property type="match status" value="1"/>
</dbReference>
<evidence type="ECO:0000313" key="2">
    <source>
        <dbReference type="Proteomes" id="UP000005297"/>
    </source>
</evidence>
<dbReference type="InterPro" id="IPR015946">
    <property type="entry name" value="KH_dom-like_a/b"/>
</dbReference>
<keyword evidence="2" id="KW-1185">Reference proteome</keyword>
<dbReference type="EMBL" id="AATS01000013">
    <property type="protein sequence ID" value="EAU54003.1"/>
    <property type="molecule type" value="Genomic_DNA"/>
</dbReference>
<dbReference type="InParanoid" id="Q0EXP4"/>
<dbReference type="InterPro" id="IPR003718">
    <property type="entry name" value="OsmC/Ohr_fam"/>
</dbReference>
<accession>Q0EXP4</accession>
<dbReference type="InterPro" id="IPR036102">
    <property type="entry name" value="OsmC/Ohrsf"/>
</dbReference>
<dbReference type="PANTHER" id="PTHR39624:SF2">
    <property type="entry name" value="OSMC-LIKE PROTEIN"/>
    <property type="match status" value="1"/>
</dbReference>
<dbReference type="SUPFAM" id="SSF82784">
    <property type="entry name" value="OsmC-like"/>
    <property type="match status" value="1"/>
</dbReference>
<gene>
    <name evidence="1" type="ORF">SPV1_03163</name>
</gene>
<dbReference type="PANTHER" id="PTHR39624">
    <property type="entry name" value="PROTEIN INVOLVED IN RIMO-MEDIATED BETA-METHYLTHIOLATION OF RIBOSOMAL PROTEIN S12 YCAO"/>
    <property type="match status" value="1"/>
</dbReference>
<dbReference type="STRING" id="314344.AL013_12290"/>
<dbReference type="OrthoDB" id="9789573at2"/>
<dbReference type="HOGENOM" id="CLU_100275_3_1_0"/>
<name>Q0EXP4_9PROT</name>
<organism evidence="1 2">
    <name type="scientific">Mariprofundus ferrooxydans PV-1</name>
    <dbReference type="NCBI Taxonomy" id="314345"/>
    <lineage>
        <taxon>Bacteria</taxon>
        <taxon>Pseudomonadati</taxon>
        <taxon>Pseudomonadota</taxon>
        <taxon>Candidatius Mariprofundia</taxon>
        <taxon>Mariprofundales</taxon>
        <taxon>Mariprofundaceae</taxon>
        <taxon>Mariprofundus</taxon>
    </lineage>
</organism>
<proteinExistence type="predicted"/>
<dbReference type="Pfam" id="PF02566">
    <property type="entry name" value="OsmC"/>
    <property type="match status" value="1"/>
</dbReference>
<dbReference type="AlphaFoldDB" id="Q0EXP4"/>
<reference evidence="1 2" key="1">
    <citation type="submission" date="2006-09" db="EMBL/GenBank/DDBJ databases">
        <authorList>
            <person name="Emerson D."/>
            <person name="Ferriera S."/>
            <person name="Johnson J."/>
            <person name="Kravitz S."/>
            <person name="Halpern A."/>
            <person name="Remington K."/>
            <person name="Beeson K."/>
            <person name="Tran B."/>
            <person name="Rogers Y.-H."/>
            <person name="Friedman R."/>
            <person name="Venter J.C."/>
        </authorList>
    </citation>
    <scope>NUCLEOTIDE SEQUENCE [LARGE SCALE GENOMIC DNA]</scope>
    <source>
        <strain evidence="1 2">PV-1</strain>
    </source>
</reference>
<protein>
    <recommendedName>
        <fullName evidence="3">OsmC-like protein</fullName>
    </recommendedName>
</protein>
<evidence type="ECO:0000313" key="1">
    <source>
        <dbReference type="EMBL" id="EAU54003.1"/>
    </source>
</evidence>
<sequence>MRMQIAYDGGCRFTAACRSHTITIDQPLDNGGEDSGMTPPELMAASLAGCIAHYVARYCTQAGIDTTGLAVGCDWQVMDDPKRIGSFTVEVELPELPANRRKAVERVANQCLIHATLMHPPLMNVIVK</sequence>
<dbReference type="Proteomes" id="UP000005297">
    <property type="component" value="Unassembled WGS sequence"/>
</dbReference>
<dbReference type="eggNOG" id="COG1765">
    <property type="taxonomic scope" value="Bacteria"/>
</dbReference>
<comment type="caution">
    <text evidence="1">The sequence shown here is derived from an EMBL/GenBank/DDBJ whole genome shotgun (WGS) entry which is preliminary data.</text>
</comment>